<comment type="subunit">
    <text evidence="3">Part of the RNA polymerase complex.</text>
</comment>
<comment type="caution">
    <text evidence="5">The sequence shown here is derived from an EMBL/GenBank/DDBJ whole genome shotgun (WGS) entry which is preliminary data.</text>
</comment>
<dbReference type="PANTHER" id="PTHR10535:SF0">
    <property type="entry name" value="DNA-DIRECTED RNA POLYMERASES I, II, AND III SUBUNIT RPABC1"/>
    <property type="match status" value="1"/>
</dbReference>
<dbReference type="GO" id="GO:0006362">
    <property type="term" value="P:transcription elongation by RNA polymerase I"/>
    <property type="evidence" value="ECO:0007669"/>
    <property type="project" value="TreeGrafter"/>
</dbReference>
<dbReference type="PROSITE" id="PS01110">
    <property type="entry name" value="RNA_POL_H_23KD"/>
    <property type="match status" value="1"/>
</dbReference>
<dbReference type="AlphaFoldDB" id="A0A397WNP1"/>
<evidence type="ECO:0000259" key="4">
    <source>
        <dbReference type="Pfam" id="PF01191"/>
    </source>
</evidence>
<dbReference type="InterPro" id="IPR035913">
    <property type="entry name" value="RPB5-like_sf"/>
</dbReference>
<evidence type="ECO:0000256" key="1">
    <source>
        <dbReference type="ARBA" id="ARBA00023163"/>
    </source>
</evidence>
<keyword evidence="3" id="KW-0808">Transferase</keyword>
<evidence type="ECO:0000256" key="3">
    <source>
        <dbReference type="HAMAP-Rule" id="MF_00025"/>
    </source>
</evidence>
<dbReference type="NCBIfam" id="NF007129">
    <property type="entry name" value="PRK09570.1"/>
    <property type="match status" value="1"/>
</dbReference>
<dbReference type="GO" id="GO:0000428">
    <property type="term" value="C:DNA-directed RNA polymerase complex"/>
    <property type="evidence" value="ECO:0007669"/>
    <property type="project" value="UniProtKB-KW"/>
</dbReference>
<comment type="catalytic activity">
    <reaction evidence="3">
        <text>RNA(n) + a ribonucleoside 5'-triphosphate = RNA(n+1) + diphosphate</text>
        <dbReference type="Rhea" id="RHEA:21248"/>
        <dbReference type="Rhea" id="RHEA-COMP:14527"/>
        <dbReference type="Rhea" id="RHEA-COMP:17342"/>
        <dbReference type="ChEBI" id="CHEBI:33019"/>
        <dbReference type="ChEBI" id="CHEBI:61557"/>
        <dbReference type="ChEBI" id="CHEBI:140395"/>
        <dbReference type="EC" id="2.7.7.6"/>
    </reaction>
</comment>
<proteinExistence type="inferred from homology"/>
<dbReference type="GO" id="GO:0006366">
    <property type="term" value="P:transcription by RNA polymerase II"/>
    <property type="evidence" value="ECO:0007669"/>
    <property type="project" value="TreeGrafter"/>
</dbReference>
<accession>A0A397WNP1</accession>
<organism evidence="5 6">
    <name type="scientific">Candidatus Nanoclepta minutus</name>
    <dbReference type="NCBI Taxonomy" id="1940235"/>
    <lineage>
        <taxon>Archaea</taxon>
        <taxon>Nanobdellota</taxon>
        <taxon>Candidatus Nanoclepta</taxon>
    </lineage>
</organism>
<dbReference type="Pfam" id="PF01191">
    <property type="entry name" value="RNA_pol_Rpb5_C"/>
    <property type="match status" value="1"/>
</dbReference>
<keyword evidence="3 5" id="KW-0240">DNA-directed RNA polymerase</keyword>
<keyword evidence="3" id="KW-0548">Nucleotidyltransferase</keyword>
<evidence type="ECO:0000313" key="5">
    <source>
        <dbReference type="EMBL" id="RIB35700.1"/>
    </source>
</evidence>
<dbReference type="GO" id="GO:0003677">
    <property type="term" value="F:DNA binding"/>
    <property type="evidence" value="ECO:0007669"/>
    <property type="project" value="InterPro"/>
</dbReference>
<dbReference type="InterPro" id="IPR014381">
    <property type="entry name" value="Arch_Rpo5/euc_Rpb5"/>
</dbReference>
<dbReference type="SUPFAM" id="SSF55287">
    <property type="entry name" value="RPB5-like RNA polymerase subunit"/>
    <property type="match status" value="1"/>
</dbReference>
<comment type="function">
    <text evidence="3">DNA-dependent RNA polymerase (RNAP) catalyzes the transcription of DNA into RNA using the four ribonucleoside triphosphates as substrates.</text>
</comment>
<comment type="subcellular location">
    <subcellularLocation>
        <location evidence="3">Cytoplasm</location>
    </subcellularLocation>
</comment>
<dbReference type="HAMAP" id="MF_00025">
    <property type="entry name" value="RNApol_Rpo5_RPB5"/>
    <property type="match status" value="1"/>
</dbReference>
<feature type="domain" description="RNA polymerase subunit H/Rpb5 C-terminal" evidence="4">
    <location>
        <begin position="1"/>
        <end position="73"/>
    </location>
</feature>
<comment type="similarity">
    <text evidence="2 3">Belongs to the archaeal Rpo5/eukaryotic RPB5 RNA polymerase subunit family.</text>
</comment>
<dbReference type="Gene3D" id="3.90.940.20">
    <property type="entry name" value="RPB5-like RNA polymerase subunit"/>
    <property type="match status" value="1"/>
</dbReference>
<protein>
    <recommendedName>
        <fullName evidence="3">DNA-directed RNA polymerase subunit Rpo5</fullName>
        <ecNumber evidence="3">2.7.7.6</ecNumber>
    </recommendedName>
    <alternativeName>
        <fullName evidence="3">DNA-directed RNA polymerase subunit H</fullName>
    </alternativeName>
</protein>
<dbReference type="Proteomes" id="UP000266622">
    <property type="component" value="Unassembled WGS sequence"/>
</dbReference>
<dbReference type="EC" id="2.7.7.6" evidence="3"/>
<dbReference type="EMBL" id="MWMI01000001">
    <property type="protein sequence ID" value="RIB35700.1"/>
    <property type="molecule type" value="Genomic_DNA"/>
</dbReference>
<keyword evidence="3" id="KW-0963">Cytoplasm</keyword>
<dbReference type="PANTHER" id="PTHR10535">
    <property type="entry name" value="DNA-DIRECTED RNA POLYMERASES I, II, AND III SUBUNIT RPABC1"/>
    <property type="match status" value="1"/>
</dbReference>
<dbReference type="GO" id="GO:0042797">
    <property type="term" value="P:tRNA transcription by RNA polymerase III"/>
    <property type="evidence" value="ECO:0007669"/>
    <property type="project" value="TreeGrafter"/>
</dbReference>
<sequence>MDITQHYLVPKHEILSEEEKKELLEKYKVKLEDLPKILITDPAISKLNPKPGDIVRIVRMDPVAGESVYYRVVIEE</sequence>
<dbReference type="InterPro" id="IPR000783">
    <property type="entry name" value="RNA_pol_subH/Rpb5_C"/>
</dbReference>
<name>A0A397WNP1_9ARCH</name>
<evidence type="ECO:0000256" key="2">
    <source>
        <dbReference type="ARBA" id="ARBA00025765"/>
    </source>
</evidence>
<dbReference type="GO" id="GO:0003899">
    <property type="term" value="F:DNA-directed RNA polymerase activity"/>
    <property type="evidence" value="ECO:0007669"/>
    <property type="project" value="UniProtKB-UniRule"/>
</dbReference>
<evidence type="ECO:0000313" key="6">
    <source>
        <dbReference type="Proteomes" id="UP000266622"/>
    </source>
</evidence>
<dbReference type="InterPro" id="IPR020608">
    <property type="entry name" value="RNA_pol_subH/Rpb5_CS"/>
</dbReference>
<gene>
    <name evidence="3 5" type="primary">rpoH</name>
    <name evidence="3" type="synonym">rpo5</name>
    <name evidence="5" type="ORF">BXU00_00650</name>
</gene>
<dbReference type="GO" id="GO:0005737">
    <property type="term" value="C:cytoplasm"/>
    <property type="evidence" value="ECO:0007669"/>
    <property type="project" value="UniProtKB-SubCell"/>
</dbReference>
<keyword evidence="1 3" id="KW-0804">Transcription</keyword>
<reference evidence="5 6" key="1">
    <citation type="journal article" date="2018" name="Syst. Appl. Microbiol.">
        <title>A new symbiotic nanoarchaeote (Candidatus Nanoclepta minutus) and its host (Zestosphaera tikiterensis gen. nov., sp. nov.) from a New Zealand hot spring.</title>
        <authorList>
            <person name="St John E."/>
            <person name="Liu Y."/>
            <person name="Podar M."/>
            <person name="Stott M.B."/>
            <person name="Meneghin J."/>
            <person name="Chen Z."/>
            <person name="Lagutin K."/>
            <person name="Mitchell K."/>
            <person name="Reysenbach A.L."/>
        </authorList>
    </citation>
    <scope>NUCLEOTIDE SEQUENCE [LARGE SCALE GENOMIC DNA]</scope>
    <source>
        <strain evidence="5">NZ3</strain>
    </source>
</reference>